<dbReference type="PROSITE" id="PS51671">
    <property type="entry name" value="ACT"/>
    <property type="match status" value="1"/>
</dbReference>
<dbReference type="PROSITE" id="PS00065">
    <property type="entry name" value="D_2_HYDROXYACID_DH_1"/>
    <property type="match status" value="1"/>
</dbReference>
<dbReference type="Proteomes" id="UP001557484">
    <property type="component" value="Unassembled WGS sequence"/>
</dbReference>
<protein>
    <recommendedName>
        <fullName evidence="5">D-3-phosphoglycerate dehydrogenase</fullName>
        <ecNumber evidence="3">1.1.1.399</ecNumber>
        <ecNumber evidence="4">1.1.1.95</ecNumber>
    </recommendedName>
    <alternativeName>
        <fullName evidence="8">2-oxoglutarate reductase</fullName>
    </alternativeName>
</protein>
<comment type="catalytic activity">
    <reaction evidence="9">
        <text>(R)-2-hydroxyglutarate + NAD(+) = 2-oxoglutarate + NADH + H(+)</text>
        <dbReference type="Rhea" id="RHEA:49612"/>
        <dbReference type="ChEBI" id="CHEBI:15378"/>
        <dbReference type="ChEBI" id="CHEBI:15801"/>
        <dbReference type="ChEBI" id="CHEBI:16810"/>
        <dbReference type="ChEBI" id="CHEBI:57540"/>
        <dbReference type="ChEBI" id="CHEBI:57945"/>
        <dbReference type="EC" id="1.1.1.399"/>
    </reaction>
</comment>
<dbReference type="InterPro" id="IPR006139">
    <property type="entry name" value="D-isomer_2_OHA_DH_cat_dom"/>
</dbReference>
<proteinExistence type="inferred from homology"/>
<evidence type="ECO:0000256" key="1">
    <source>
        <dbReference type="ARBA" id="ARBA00003800"/>
    </source>
</evidence>
<comment type="function">
    <text evidence="1">Catalyzes the reversible oxidation of 3-phospho-D-glycerate to 3-phosphonooxypyruvate, the first step of the phosphorylated L-serine biosynthesis pathway. Also catalyzes the reversible oxidation of 2-hydroxyglutarate to 2-oxoglutarate.</text>
</comment>
<gene>
    <name evidence="13" type="ORF">AB4875_10210</name>
</gene>
<evidence type="ECO:0000259" key="12">
    <source>
        <dbReference type="PROSITE" id="PS51671"/>
    </source>
</evidence>
<comment type="similarity">
    <text evidence="11">Belongs to the D-isomer specific 2-hydroxyacid dehydrogenase family.</text>
</comment>
<evidence type="ECO:0000313" key="14">
    <source>
        <dbReference type="Proteomes" id="UP001557484"/>
    </source>
</evidence>
<evidence type="ECO:0000256" key="7">
    <source>
        <dbReference type="ARBA" id="ARBA00023027"/>
    </source>
</evidence>
<dbReference type="SUPFAM" id="SSF55021">
    <property type="entry name" value="ACT-like"/>
    <property type="match status" value="1"/>
</dbReference>
<name>A0ABV3TXF8_9GAMM</name>
<dbReference type="EC" id="1.1.1.95" evidence="4"/>
<reference evidence="13 14" key="1">
    <citation type="journal article" date="2011" name="Int. J. Syst. Evol. Microbiol.">
        <title>Zhongshania antarctica gen. nov., sp. nov. and Zhongshania guokunii sp. nov., gammaproteobacteria respectively isolated from coastal attached (fast) ice and surface seawater of the Antarctic.</title>
        <authorList>
            <person name="Li H.J."/>
            <person name="Zhang X.Y."/>
            <person name="Chen C.X."/>
            <person name="Zhang Y.J."/>
            <person name="Gao Z.M."/>
            <person name="Yu Y."/>
            <person name="Chen X.L."/>
            <person name="Chen B."/>
            <person name="Zhang Y.Z."/>
        </authorList>
    </citation>
    <scope>NUCLEOTIDE SEQUENCE [LARGE SCALE GENOMIC DNA]</scope>
    <source>
        <strain evidence="13 14">R06B22</strain>
    </source>
</reference>
<evidence type="ECO:0000256" key="11">
    <source>
        <dbReference type="RuleBase" id="RU003719"/>
    </source>
</evidence>
<dbReference type="SUPFAM" id="SSF52283">
    <property type="entry name" value="Formate/glycerate dehydrogenase catalytic domain-like"/>
    <property type="match status" value="1"/>
</dbReference>
<evidence type="ECO:0000256" key="3">
    <source>
        <dbReference type="ARBA" id="ARBA00013001"/>
    </source>
</evidence>
<comment type="caution">
    <text evidence="13">The sequence shown here is derived from an EMBL/GenBank/DDBJ whole genome shotgun (WGS) entry which is preliminary data.</text>
</comment>
<keyword evidence="6 11" id="KW-0560">Oxidoreductase</keyword>
<dbReference type="RefSeq" id="WP_368375955.1">
    <property type="nucleotide sequence ID" value="NZ_JBFRYB010000001.1"/>
</dbReference>
<evidence type="ECO:0000256" key="2">
    <source>
        <dbReference type="ARBA" id="ARBA00005216"/>
    </source>
</evidence>
<dbReference type="InterPro" id="IPR045865">
    <property type="entry name" value="ACT-like_dom_sf"/>
</dbReference>
<evidence type="ECO:0000256" key="8">
    <source>
        <dbReference type="ARBA" id="ARBA00030455"/>
    </source>
</evidence>
<dbReference type="PANTHER" id="PTHR42938">
    <property type="entry name" value="FORMATE DEHYDROGENASE 1"/>
    <property type="match status" value="1"/>
</dbReference>
<dbReference type="EC" id="1.1.1.399" evidence="3"/>
<keyword evidence="14" id="KW-1185">Reference proteome</keyword>
<evidence type="ECO:0000256" key="5">
    <source>
        <dbReference type="ARBA" id="ARBA00021582"/>
    </source>
</evidence>
<dbReference type="Pfam" id="PF02826">
    <property type="entry name" value="2-Hacid_dh_C"/>
    <property type="match status" value="1"/>
</dbReference>
<dbReference type="SUPFAM" id="SSF51735">
    <property type="entry name" value="NAD(P)-binding Rossmann-fold domains"/>
    <property type="match status" value="1"/>
</dbReference>
<evidence type="ECO:0000256" key="4">
    <source>
        <dbReference type="ARBA" id="ARBA00013143"/>
    </source>
</evidence>
<dbReference type="InterPro" id="IPR006140">
    <property type="entry name" value="D-isomer_DH_NAD-bd"/>
</dbReference>
<comment type="catalytic activity">
    <reaction evidence="10">
        <text>(2R)-3-phosphoglycerate + NAD(+) = 3-phosphooxypyruvate + NADH + H(+)</text>
        <dbReference type="Rhea" id="RHEA:12641"/>
        <dbReference type="ChEBI" id="CHEBI:15378"/>
        <dbReference type="ChEBI" id="CHEBI:18110"/>
        <dbReference type="ChEBI" id="CHEBI:57540"/>
        <dbReference type="ChEBI" id="CHEBI:57945"/>
        <dbReference type="ChEBI" id="CHEBI:58272"/>
        <dbReference type="EC" id="1.1.1.95"/>
    </reaction>
</comment>
<dbReference type="PANTHER" id="PTHR42938:SF47">
    <property type="entry name" value="HYDROXYPYRUVATE REDUCTASE"/>
    <property type="match status" value="1"/>
</dbReference>
<dbReference type="InterPro" id="IPR029752">
    <property type="entry name" value="D-isomer_DH_CS1"/>
</dbReference>
<sequence>MYKVLTLNQISTIGLDRLSPESYEITSECTAPDAILLRSHKLQAEDIAASVKAIGRAGAGTNNIPVAACTDRGIPVFNSPGANANAVKELVIAGLALGSRGILPGISYVNSLGHMDDAGQMAKLLEKEKKRFKGNELAGRTLGVVGLGAIGSMIANAALSLNMHVIGYDPALSVDAAWRLPSSVKKMENIHSLFAKADYITLHLPVLDSTRGLVNADLLASCKPGCCLLNFAREEIVDVGAVIAALDNGQLRQFITDFPVPSLIGRDDVILMPHIGASTDEAEDNCAVMAADQLADFLQNGNIKNSVNFPNLQLERSGHCRLAIANHNVPKILGRVLSILADADINILDMLNKSRDEIAYNLIDLGADVSEGLLAELAALEGVINVRVIH</sequence>
<dbReference type="EMBL" id="JBFRYB010000001">
    <property type="protein sequence ID" value="MEX1665862.1"/>
    <property type="molecule type" value="Genomic_DNA"/>
</dbReference>
<evidence type="ECO:0000256" key="10">
    <source>
        <dbReference type="ARBA" id="ARBA00048731"/>
    </source>
</evidence>
<dbReference type="CDD" id="cd04901">
    <property type="entry name" value="ACT_3PGDH"/>
    <property type="match status" value="1"/>
</dbReference>
<dbReference type="Gene3D" id="3.30.70.260">
    <property type="match status" value="1"/>
</dbReference>
<comment type="pathway">
    <text evidence="2">Amino-acid biosynthesis; L-serine biosynthesis; L-serine from 3-phospho-D-glycerate: step 1/3.</text>
</comment>
<dbReference type="CDD" id="cd12174">
    <property type="entry name" value="PGDH_like_3"/>
    <property type="match status" value="1"/>
</dbReference>
<keyword evidence="7" id="KW-0520">NAD</keyword>
<evidence type="ECO:0000313" key="13">
    <source>
        <dbReference type="EMBL" id="MEX1665862.1"/>
    </source>
</evidence>
<evidence type="ECO:0000256" key="6">
    <source>
        <dbReference type="ARBA" id="ARBA00023002"/>
    </source>
</evidence>
<dbReference type="Pfam" id="PF00389">
    <property type="entry name" value="2-Hacid_dh"/>
    <property type="match status" value="1"/>
</dbReference>
<dbReference type="InterPro" id="IPR036291">
    <property type="entry name" value="NAD(P)-bd_dom_sf"/>
</dbReference>
<evidence type="ECO:0000256" key="9">
    <source>
        <dbReference type="ARBA" id="ARBA00048126"/>
    </source>
</evidence>
<accession>A0ABV3TXF8</accession>
<organism evidence="13 14">
    <name type="scientific">Zhongshania arctica</name>
    <dbReference type="NCBI Taxonomy" id="3238302"/>
    <lineage>
        <taxon>Bacteria</taxon>
        <taxon>Pseudomonadati</taxon>
        <taxon>Pseudomonadota</taxon>
        <taxon>Gammaproteobacteria</taxon>
        <taxon>Cellvibrionales</taxon>
        <taxon>Spongiibacteraceae</taxon>
        <taxon>Zhongshania</taxon>
    </lineage>
</organism>
<feature type="domain" description="ACT" evidence="12">
    <location>
        <begin position="321"/>
        <end position="390"/>
    </location>
</feature>
<dbReference type="InterPro" id="IPR002912">
    <property type="entry name" value="ACT_dom"/>
</dbReference>
<dbReference type="Gene3D" id="3.40.50.720">
    <property type="entry name" value="NAD(P)-binding Rossmann-like Domain"/>
    <property type="match status" value="2"/>
</dbReference>